<dbReference type="PANTHER" id="PTHR48079:SF6">
    <property type="entry name" value="NAD(P)-BINDING DOMAIN-CONTAINING PROTEIN-RELATED"/>
    <property type="match status" value="1"/>
</dbReference>
<dbReference type="SMR" id="A0A097GTZ0"/>
<evidence type="ECO:0000256" key="1">
    <source>
        <dbReference type="SAM" id="MobiDB-lite"/>
    </source>
</evidence>
<protein>
    <submittedName>
        <fullName evidence="3">LstD</fullName>
    </submittedName>
</protein>
<dbReference type="SUPFAM" id="SSF51735">
    <property type="entry name" value="NAD(P)-binding Rossmann-fold domains"/>
    <property type="match status" value="1"/>
</dbReference>
<feature type="compositionally biased region" description="Pro residues" evidence="1">
    <location>
        <begin position="369"/>
        <end position="387"/>
    </location>
</feature>
<dbReference type="EMBL" id="KJ872771">
    <property type="protein sequence ID" value="AIT38301.1"/>
    <property type="molecule type" value="Genomic_DNA"/>
</dbReference>
<reference evidence="3" key="1">
    <citation type="journal article" date="2014" name="Appl. Environ. Microbiol.">
        <title>Operon for biosynthesis of lipstatin, the Beta-lactone inhibitor of human pancreatic lipase.</title>
        <authorList>
            <person name="Bai T."/>
            <person name="Zhang D."/>
            <person name="Lin S."/>
            <person name="Long Q."/>
            <person name="Wang Y."/>
            <person name="Ou H."/>
            <person name="Kang Q."/>
            <person name="Deng Z."/>
            <person name="Liu W."/>
            <person name="Tao M."/>
        </authorList>
    </citation>
    <scope>NUCLEOTIDE SEQUENCE</scope>
    <source>
        <strain evidence="3">NRRL 15443</strain>
    </source>
</reference>
<feature type="compositionally biased region" description="Basic and acidic residues" evidence="1">
    <location>
        <begin position="518"/>
        <end position="530"/>
    </location>
</feature>
<feature type="domain" description="3-beta hydroxysteroid dehydrogenase/isomerase" evidence="2">
    <location>
        <begin position="4"/>
        <end position="260"/>
    </location>
</feature>
<name>A0A097GTZ0_STRT5</name>
<dbReference type="Gene3D" id="3.40.50.720">
    <property type="entry name" value="NAD(P)-binding Rossmann-like Domain"/>
    <property type="match status" value="1"/>
</dbReference>
<feature type="region of interest" description="Disordered" evidence="1">
    <location>
        <begin position="344"/>
        <end position="563"/>
    </location>
</feature>
<dbReference type="Pfam" id="PF01073">
    <property type="entry name" value="3Beta_HSD"/>
    <property type="match status" value="1"/>
</dbReference>
<dbReference type="GO" id="GO:0016616">
    <property type="term" value="F:oxidoreductase activity, acting on the CH-OH group of donors, NAD or NADP as acceptor"/>
    <property type="evidence" value="ECO:0007669"/>
    <property type="project" value="InterPro"/>
</dbReference>
<dbReference type="AlphaFoldDB" id="A0A097GTZ0"/>
<dbReference type="InterPro" id="IPR036291">
    <property type="entry name" value="NAD(P)-bd_dom_sf"/>
</dbReference>
<feature type="compositionally biased region" description="Low complexity" evidence="1">
    <location>
        <begin position="359"/>
        <end position="368"/>
    </location>
</feature>
<dbReference type="InterPro" id="IPR051783">
    <property type="entry name" value="NAD(P)-dependent_oxidoreduct"/>
</dbReference>
<gene>
    <name evidence="3" type="primary">lstD</name>
</gene>
<accession>A0A097GTZ0</accession>
<dbReference type="GO" id="GO:0004029">
    <property type="term" value="F:aldehyde dehydrogenase (NAD+) activity"/>
    <property type="evidence" value="ECO:0007669"/>
    <property type="project" value="TreeGrafter"/>
</dbReference>
<organism evidence="3">
    <name type="scientific">Streptomyces toxytricini</name>
    <name type="common">Actinomyces toxytricini</name>
    <dbReference type="NCBI Taxonomy" id="67369"/>
    <lineage>
        <taxon>Bacteria</taxon>
        <taxon>Bacillati</taxon>
        <taxon>Actinomycetota</taxon>
        <taxon>Actinomycetes</taxon>
        <taxon>Kitasatosporales</taxon>
        <taxon>Streptomycetaceae</taxon>
        <taxon>Streptomyces</taxon>
    </lineage>
</organism>
<feature type="compositionally biased region" description="Basic and acidic residues" evidence="1">
    <location>
        <begin position="490"/>
        <end position="499"/>
    </location>
</feature>
<feature type="compositionally biased region" description="Pro residues" evidence="1">
    <location>
        <begin position="423"/>
        <end position="439"/>
    </location>
</feature>
<dbReference type="InterPro" id="IPR002225">
    <property type="entry name" value="3Beta_OHSteriod_DH/Estase"/>
</dbReference>
<dbReference type="GO" id="GO:0006694">
    <property type="term" value="P:steroid biosynthetic process"/>
    <property type="evidence" value="ECO:0007669"/>
    <property type="project" value="InterPro"/>
</dbReference>
<dbReference type="GO" id="GO:0005737">
    <property type="term" value="C:cytoplasm"/>
    <property type="evidence" value="ECO:0007669"/>
    <property type="project" value="TreeGrafter"/>
</dbReference>
<sequence>MKILITGATGFLGGHLADACLRSGHGVRALVRPGSNTDRLRALPGVELVTGDLTRPDSLRRAADGCEAVLHSAARVVDHGTRAQFTEANVTGTLRLMDAARAAGVRRFVFVSSPSALMHLREGDRLGIDETTPYPTRWFNDYCATKAVAEQHVLAADTAGFTTCALRPRGIWGPRDHAGFLPRLIGALHAGRLPDLSGGKHVLVSLCHVDNAVDACLRAAVSAPAERIGGRAYFVADAETTDLWPFLADVAARLGCPPPAPRIPLPAGRALAAAVETAWRLRPDAAARARSSPPLSRYMMALLTRSSTYDTTAARRDLGYTPVRTQEDGLRDLVRWVASQGGVASWTAPRPHPAHTHTPDATPHAPARAPHPPMPEPPAAATPAPPPKAEHRPALPRPRSSPEADSTEQPFPHPADATDTPPVSGPAPGPVSVPAPDRTPAPSGSSRTAGDAPACRAGQASGPAPAPVRGPADARSAATGRGPRPVRGSAEQREHRDPSLRASGKPGSDGSGAPADTRPNHDPTRAEAARPGDAGRGMAPEGDTARRGSTDPAGPAGREDTSR</sequence>
<evidence type="ECO:0000259" key="2">
    <source>
        <dbReference type="Pfam" id="PF01073"/>
    </source>
</evidence>
<evidence type="ECO:0000313" key="3">
    <source>
        <dbReference type="EMBL" id="AIT38301.1"/>
    </source>
</evidence>
<proteinExistence type="predicted"/>
<dbReference type="PANTHER" id="PTHR48079">
    <property type="entry name" value="PROTEIN YEEZ"/>
    <property type="match status" value="1"/>
</dbReference>